<proteinExistence type="predicted"/>
<dbReference type="PANTHER" id="PTHR34071:SF2">
    <property type="entry name" value="FLAVIN-NUCLEOTIDE-BINDING PROTEIN"/>
    <property type="match status" value="1"/>
</dbReference>
<dbReference type="InterPro" id="IPR012349">
    <property type="entry name" value="Split_barrel_FMN-bd"/>
</dbReference>
<keyword evidence="3" id="KW-1185">Reference proteome</keyword>
<organism evidence="2 3">
    <name type="scientific">Actinokineospora diospyrosa</name>
    <dbReference type="NCBI Taxonomy" id="103728"/>
    <lineage>
        <taxon>Bacteria</taxon>
        <taxon>Bacillati</taxon>
        <taxon>Actinomycetota</taxon>
        <taxon>Actinomycetes</taxon>
        <taxon>Pseudonocardiales</taxon>
        <taxon>Pseudonocardiaceae</taxon>
        <taxon>Actinokineospora</taxon>
    </lineage>
</organism>
<dbReference type="Proteomes" id="UP001205185">
    <property type="component" value="Unassembled WGS sequence"/>
</dbReference>
<dbReference type="Gene3D" id="2.30.110.10">
    <property type="entry name" value="Electron Transport, Fmn-binding Protein, Chain A"/>
    <property type="match status" value="1"/>
</dbReference>
<evidence type="ECO:0000256" key="1">
    <source>
        <dbReference type="SAM" id="MobiDB-lite"/>
    </source>
</evidence>
<evidence type="ECO:0008006" key="4">
    <source>
        <dbReference type="Google" id="ProtNLM"/>
    </source>
</evidence>
<feature type="compositionally biased region" description="Pro residues" evidence="1">
    <location>
        <begin position="15"/>
        <end position="27"/>
    </location>
</feature>
<protein>
    <recommendedName>
        <fullName evidence="4">Nitroimidazol reductase NimA-like FMN-containing flavoprotein (Pyridoxamine 5'-phosphate oxidase superfamily)</fullName>
    </recommendedName>
</protein>
<gene>
    <name evidence="2" type="ORF">LV75_006594</name>
</gene>
<evidence type="ECO:0000313" key="3">
    <source>
        <dbReference type="Proteomes" id="UP001205185"/>
    </source>
</evidence>
<dbReference type="SUPFAM" id="SSF50475">
    <property type="entry name" value="FMN-binding split barrel"/>
    <property type="match status" value="1"/>
</dbReference>
<name>A0ABT1IN20_9PSEU</name>
<dbReference type="InterPro" id="IPR024747">
    <property type="entry name" value="Pyridox_Oxase-rel"/>
</dbReference>
<dbReference type="Pfam" id="PF12900">
    <property type="entry name" value="Pyridox_ox_2"/>
    <property type="match status" value="1"/>
</dbReference>
<dbReference type="PANTHER" id="PTHR34071">
    <property type="entry name" value="5-NITROIMIDAZOLE ANTIBIOTICS RESISTANCE PROTEIN, NIMA-FAMILY-RELATED PROTEIN-RELATED"/>
    <property type="match status" value="1"/>
</dbReference>
<feature type="region of interest" description="Disordered" evidence="1">
    <location>
        <begin position="216"/>
        <end position="238"/>
    </location>
</feature>
<sequence length="238" mass="24984">MPLGWCSVNGVTETSPPPHADLPPLSPTPRSTVKRGAHRAAADRATLYAVLDAGLICHLSTVVDGSPIVLPTGYGRDGDTLYLHGSTGARSLRAAMAGIEVCVAVTLLDGVVYARSVFHHSMNYRSAVVHGTATQITDPEEKLRGLRVLTEHMAPGSWDHARPPSTKELAATAVLALDLAEAAVKTRDGAPGDDEEDVVANVAWAGVLPIRQVWGDPVSDSDLEQPAHITARAASGAR</sequence>
<accession>A0ABT1IN20</accession>
<feature type="region of interest" description="Disordered" evidence="1">
    <location>
        <begin position="1"/>
        <end position="32"/>
    </location>
</feature>
<evidence type="ECO:0000313" key="2">
    <source>
        <dbReference type="EMBL" id="MCP2274062.1"/>
    </source>
</evidence>
<reference evidence="2 3" key="1">
    <citation type="submission" date="2022-06" db="EMBL/GenBank/DDBJ databases">
        <title>Genomic Encyclopedia of Archaeal and Bacterial Type Strains, Phase II (KMG-II): from individual species to whole genera.</title>
        <authorList>
            <person name="Goeker M."/>
        </authorList>
    </citation>
    <scope>NUCLEOTIDE SEQUENCE [LARGE SCALE GENOMIC DNA]</scope>
    <source>
        <strain evidence="2 3">DSM 44255</strain>
    </source>
</reference>
<comment type="caution">
    <text evidence="2">The sequence shown here is derived from an EMBL/GenBank/DDBJ whole genome shotgun (WGS) entry which is preliminary data.</text>
</comment>
<dbReference type="EMBL" id="JAMTCO010000020">
    <property type="protein sequence ID" value="MCP2274062.1"/>
    <property type="molecule type" value="Genomic_DNA"/>
</dbReference>